<feature type="chain" id="PRO_5030708840" description="DUF2271 domain-containing protein" evidence="2">
    <location>
        <begin position="21"/>
        <end position="188"/>
    </location>
</feature>
<evidence type="ECO:0000256" key="1">
    <source>
        <dbReference type="SAM" id="MobiDB-lite"/>
    </source>
</evidence>
<sequence length="188" mass="20353">MKRSLLFAALLSVAALPAAAAGLKVDIEVPQLDVAEYHRPYVAVWIEREDSSVAANLSVWYQQERGKPRPQKDGKKPETGDGGGEAGTKWLPDLRQWWRRSGRALTLPVDGVTGATRPVGTHTLTFDSTSPQLADLAPGSYRLVVEAAREVGGRELLKLPFAWPPTDAAQSDVQGKTEFGRVALALTP</sequence>
<evidence type="ECO:0000256" key="2">
    <source>
        <dbReference type="SAM" id="SignalP"/>
    </source>
</evidence>
<feature type="compositionally biased region" description="Basic and acidic residues" evidence="1">
    <location>
        <begin position="64"/>
        <end position="79"/>
    </location>
</feature>
<protein>
    <recommendedName>
        <fullName evidence="5">DUF2271 domain-containing protein</fullName>
    </recommendedName>
</protein>
<dbReference type="InterPro" id="IPR014469">
    <property type="entry name" value="DUF2271"/>
</dbReference>
<accession>A0A7W8D742</accession>
<keyword evidence="4" id="KW-1185">Reference proteome</keyword>
<dbReference type="Pfam" id="PF10029">
    <property type="entry name" value="DUF2271"/>
    <property type="match status" value="1"/>
</dbReference>
<feature type="region of interest" description="Disordered" evidence="1">
    <location>
        <begin position="62"/>
        <end position="87"/>
    </location>
</feature>
<gene>
    <name evidence="3" type="ORF">HNQ52_002691</name>
</gene>
<dbReference type="PIRSF" id="PIRSF014995">
    <property type="entry name" value="UCP014995"/>
    <property type="match status" value="1"/>
</dbReference>
<dbReference type="AlphaFoldDB" id="A0A7W8D742"/>
<evidence type="ECO:0000313" key="3">
    <source>
        <dbReference type="EMBL" id="MBB5209128.1"/>
    </source>
</evidence>
<evidence type="ECO:0000313" key="4">
    <source>
        <dbReference type="Proteomes" id="UP000521199"/>
    </source>
</evidence>
<dbReference type="Proteomes" id="UP000521199">
    <property type="component" value="Unassembled WGS sequence"/>
</dbReference>
<dbReference type="RefSeq" id="WP_183961678.1">
    <property type="nucleotide sequence ID" value="NZ_JACHHP010000005.1"/>
</dbReference>
<evidence type="ECO:0008006" key="5">
    <source>
        <dbReference type="Google" id="ProtNLM"/>
    </source>
</evidence>
<feature type="signal peptide" evidence="2">
    <location>
        <begin position="1"/>
        <end position="20"/>
    </location>
</feature>
<proteinExistence type="predicted"/>
<name>A0A7W8D742_9GAMM</name>
<reference evidence="3 4" key="1">
    <citation type="submission" date="2020-08" db="EMBL/GenBank/DDBJ databases">
        <title>Genomic Encyclopedia of Type Strains, Phase IV (KMG-IV): sequencing the most valuable type-strain genomes for metagenomic binning, comparative biology and taxonomic classification.</title>
        <authorList>
            <person name="Goeker M."/>
        </authorList>
    </citation>
    <scope>NUCLEOTIDE SEQUENCE [LARGE SCALE GENOMIC DNA]</scope>
    <source>
        <strain evidence="3 4">DSM 24163</strain>
    </source>
</reference>
<comment type="caution">
    <text evidence="3">The sequence shown here is derived from an EMBL/GenBank/DDBJ whole genome shotgun (WGS) entry which is preliminary data.</text>
</comment>
<keyword evidence="2" id="KW-0732">Signal</keyword>
<dbReference type="EMBL" id="JACHHP010000005">
    <property type="protein sequence ID" value="MBB5209128.1"/>
    <property type="molecule type" value="Genomic_DNA"/>
</dbReference>
<organism evidence="3 4">
    <name type="scientific">Chiayiivirga flava</name>
    <dbReference type="NCBI Taxonomy" id="659595"/>
    <lineage>
        <taxon>Bacteria</taxon>
        <taxon>Pseudomonadati</taxon>
        <taxon>Pseudomonadota</taxon>
        <taxon>Gammaproteobacteria</taxon>
        <taxon>Lysobacterales</taxon>
        <taxon>Lysobacteraceae</taxon>
        <taxon>Chiayiivirga</taxon>
    </lineage>
</organism>